<keyword evidence="6 10" id="KW-0378">Hydrolase</keyword>
<evidence type="ECO:0000256" key="4">
    <source>
        <dbReference type="ARBA" id="ARBA00022723"/>
    </source>
</evidence>
<comment type="caution">
    <text evidence="14">The sequence shown here is derived from an EMBL/GenBank/DDBJ whole genome shotgun (WGS) entry which is preliminary data.</text>
</comment>
<keyword evidence="3 10" id="KW-0540">Nuclease</keyword>
<dbReference type="InterPro" id="IPR040255">
    <property type="entry name" value="Non-specific_endonuclease"/>
</dbReference>
<dbReference type="EC" id="3.1.30.-" evidence="10"/>
<dbReference type="CDD" id="cd00091">
    <property type="entry name" value="NUC"/>
    <property type="match status" value="1"/>
</dbReference>
<name>A0A9W8DN23_9FUNG</name>
<dbReference type="PROSITE" id="PS01070">
    <property type="entry name" value="NUCLEASE_NON_SPEC"/>
    <property type="match status" value="1"/>
</dbReference>
<keyword evidence="11" id="KW-0472">Membrane</keyword>
<evidence type="ECO:0000313" key="15">
    <source>
        <dbReference type="Proteomes" id="UP001150538"/>
    </source>
</evidence>
<feature type="transmembrane region" description="Helical" evidence="11">
    <location>
        <begin position="6"/>
        <end position="28"/>
    </location>
</feature>
<evidence type="ECO:0000259" key="13">
    <source>
        <dbReference type="SMART" id="SM00892"/>
    </source>
</evidence>
<dbReference type="GO" id="GO:0005743">
    <property type="term" value="C:mitochondrial inner membrane"/>
    <property type="evidence" value="ECO:0007669"/>
    <property type="project" value="TreeGrafter"/>
</dbReference>
<proteinExistence type="inferred from homology"/>
<evidence type="ECO:0000256" key="5">
    <source>
        <dbReference type="ARBA" id="ARBA00022759"/>
    </source>
</evidence>
<dbReference type="GO" id="GO:0004521">
    <property type="term" value="F:RNA endonuclease activity"/>
    <property type="evidence" value="ECO:0007669"/>
    <property type="project" value="TreeGrafter"/>
</dbReference>
<dbReference type="InterPro" id="IPR020821">
    <property type="entry name" value="ENPP1-3/EXOG-like_nuc-like"/>
</dbReference>
<evidence type="ECO:0000256" key="2">
    <source>
        <dbReference type="ARBA" id="ARBA00010052"/>
    </source>
</evidence>
<evidence type="ECO:0000256" key="6">
    <source>
        <dbReference type="ARBA" id="ARBA00022801"/>
    </source>
</evidence>
<keyword evidence="4 9" id="KW-0479">Metal-binding</keyword>
<dbReference type="EMBL" id="JANBPU010000075">
    <property type="protein sequence ID" value="KAJ1917315.1"/>
    <property type="molecule type" value="Genomic_DNA"/>
</dbReference>
<dbReference type="SMART" id="SM00477">
    <property type="entry name" value="NUC"/>
    <property type="match status" value="1"/>
</dbReference>
<dbReference type="PANTHER" id="PTHR13966:SF5">
    <property type="entry name" value="ENDONUCLEASE G, MITOCHONDRIAL"/>
    <property type="match status" value="1"/>
</dbReference>
<feature type="active site" description="Proton acceptor" evidence="8">
    <location>
        <position position="146"/>
    </location>
</feature>
<evidence type="ECO:0000259" key="12">
    <source>
        <dbReference type="SMART" id="SM00477"/>
    </source>
</evidence>
<dbReference type="InterPro" id="IPR044925">
    <property type="entry name" value="His-Me_finger_sf"/>
</dbReference>
<dbReference type="Gene3D" id="3.40.570.10">
    <property type="entry name" value="Extracellular Endonuclease, subunit A"/>
    <property type="match status" value="1"/>
</dbReference>
<dbReference type="Pfam" id="PF01223">
    <property type="entry name" value="Endonuclease_NS"/>
    <property type="match status" value="1"/>
</dbReference>
<dbReference type="InterPro" id="IPR044929">
    <property type="entry name" value="DNA/RNA_non-sp_Endonuclease_sf"/>
</dbReference>
<protein>
    <recommendedName>
        <fullName evidence="10">Endonuclease</fullName>
        <ecNumber evidence="10">3.1.30.-</ecNumber>
    </recommendedName>
</protein>
<sequence length="328" mass="36527">MLGSVLGTKIAIFIGGAALGGSLTYFSISKQASPVASTKLSPAGLGGFGGQGPLVRRQEDSGTAQEILKYGNPGPISDFREHVSYVMSYNRMLRNPNWVAEHLTKEKLKNNGGDRSDSNFHEDASIPEEFRALLKDYYRSGYDRGHMVPAADAKVSQEAMNETFLLSNMAPQVGRGFNRDYWAHFEEFIRRLTDSFEDVYCITGPLYLPQQDPTNKKWYTKYEVIGNPPNIAVPTHFYKVVLVKRKSESSVAIGGFVLPNAQIDNAKPLTDFSVPIEHIEKAAGLNFFDKEARMKAAPLCSKTRCQTVLSKFHKKQLELTNKPALPRK</sequence>
<organism evidence="14 15">
    <name type="scientific">Mycoemilia scoparia</name>
    <dbReference type="NCBI Taxonomy" id="417184"/>
    <lineage>
        <taxon>Eukaryota</taxon>
        <taxon>Fungi</taxon>
        <taxon>Fungi incertae sedis</taxon>
        <taxon>Zoopagomycota</taxon>
        <taxon>Kickxellomycotina</taxon>
        <taxon>Kickxellomycetes</taxon>
        <taxon>Kickxellales</taxon>
        <taxon>Kickxellaceae</taxon>
        <taxon>Mycoemilia</taxon>
    </lineage>
</organism>
<dbReference type="GO" id="GO:0003676">
    <property type="term" value="F:nucleic acid binding"/>
    <property type="evidence" value="ECO:0007669"/>
    <property type="project" value="InterPro"/>
</dbReference>
<keyword evidence="11" id="KW-0812">Transmembrane</keyword>
<feature type="binding site" evidence="9">
    <location>
        <position position="178"/>
    </location>
    <ligand>
        <name>Mg(2+)</name>
        <dbReference type="ChEBI" id="CHEBI:18420"/>
        <note>catalytic</note>
    </ligand>
</feature>
<dbReference type="SMART" id="SM00892">
    <property type="entry name" value="Endonuclease_NS"/>
    <property type="match status" value="1"/>
</dbReference>
<gene>
    <name evidence="14" type="primary">NUC1</name>
    <name evidence="14" type="ORF">H4219_003274</name>
</gene>
<dbReference type="OrthoDB" id="5418055at2759"/>
<evidence type="ECO:0000256" key="9">
    <source>
        <dbReference type="PIRSR" id="PIRSR640255-2"/>
    </source>
</evidence>
<evidence type="ECO:0000256" key="7">
    <source>
        <dbReference type="ARBA" id="ARBA00022842"/>
    </source>
</evidence>
<dbReference type="GO" id="GO:0006309">
    <property type="term" value="P:apoptotic DNA fragmentation"/>
    <property type="evidence" value="ECO:0007669"/>
    <property type="project" value="TreeGrafter"/>
</dbReference>
<feature type="domain" description="ENPP1-3/EXOG-like endonuclease/phosphodiesterase" evidence="12">
    <location>
        <begin position="82"/>
        <end position="294"/>
    </location>
</feature>
<keyword evidence="11" id="KW-1133">Transmembrane helix</keyword>
<dbReference type="AlphaFoldDB" id="A0A9W8DN23"/>
<reference evidence="14" key="1">
    <citation type="submission" date="2022-07" db="EMBL/GenBank/DDBJ databases">
        <title>Phylogenomic reconstructions and comparative analyses of Kickxellomycotina fungi.</title>
        <authorList>
            <person name="Reynolds N.K."/>
            <person name="Stajich J.E."/>
            <person name="Barry K."/>
            <person name="Grigoriev I.V."/>
            <person name="Crous P."/>
            <person name="Smith M.E."/>
        </authorList>
    </citation>
    <scope>NUCLEOTIDE SEQUENCE</scope>
    <source>
        <strain evidence="14">NBRC 100468</strain>
    </source>
</reference>
<dbReference type="GO" id="GO:0005634">
    <property type="term" value="C:nucleus"/>
    <property type="evidence" value="ECO:0007669"/>
    <property type="project" value="TreeGrafter"/>
</dbReference>
<dbReference type="Proteomes" id="UP001150538">
    <property type="component" value="Unassembled WGS sequence"/>
</dbReference>
<keyword evidence="7" id="KW-0460">Magnesium</keyword>
<dbReference type="InterPro" id="IPR018524">
    <property type="entry name" value="DNA/RNA_endonuclease_AS"/>
</dbReference>
<evidence type="ECO:0000256" key="8">
    <source>
        <dbReference type="PIRSR" id="PIRSR640255-1"/>
    </source>
</evidence>
<dbReference type="FunFam" id="3.40.570.10:FF:000008">
    <property type="entry name" value="Probable NUC1-dna/rna non-specific nuclease, mitochondrial"/>
    <property type="match status" value="1"/>
</dbReference>
<accession>A0A9W8DN23</accession>
<comment type="cofactor">
    <cofactor evidence="1 10">
        <name>Mg(2+)</name>
        <dbReference type="ChEBI" id="CHEBI:18420"/>
    </cofactor>
</comment>
<dbReference type="SUPFAM" id="SSF54060">
    <property type="entry name" value="His-Me finger endonucleases"/>
    <property type="match status" value="1"/>
</dbReference>
<evidence type="ECO:0000256" key="1">
    <source>
        <dbReference type="ARBA" id="ARBA00001946"/>
    </source>
</evidence>
<evidence type="ECO:0000313" key="14">
    <source>
        <dbReference type="EMBL" id="KAJ1917315.1"/>
    </source>
</evidence>
<evidence type="ECO:0000256" key="10">
    <source>
        <dbReference type="RuleBase" id="RU366055"/>
    </source>
</evidence>
<keyword evidence="15" id="KW-1185">Reference proteome</keyword>
<evidence type="ECO:0000256" key="11">
    <source>
        <dbReference type="SAM" id="Phobius"/>
    </source>
</evidence>
<feature type="domain" description="DNA/RNA non-specific endonuclease/pyrophosphatase/phosphodiesterase" evidence="13">
    <location>
        <begin position="81"/>
        <end position="294"/>
    </location>
</feature>
<keyword evidence="5 10" id="KW-0255">Endonuclease</keyword>
<evidence type="ECO:0000256" key="3">
    <source>
        <dbReference type="ARBA" id="ARBA00022722"/>
    </source>
</evidence>
<dbReference type="PANTHER" id="PTHR13966">
    <property type="entry name" value="ENDONUCLEASE RELATED"/>
    <property type="match status" value="1"/>
</dbReference>
<comment type="similarity">
    <text evidence="2 10">Belongs to the DNA/RNA non-specific endonuclease family.</text>
</comment>
<dbReference type="GO" id="GO:0000014">
    <property type="term" value="F:single-stranded DNA endodeoxyribonuclease activity"/>
    <property type="evidence" value="ECO:0007669"/>
    <property type="project" value="TreeGrafter"/>
</dbReference>
<dbReference type="InterPro" id="IPR001604">
    <property type="entry name" value="Endo_G_ENPP1-like_dom"/>
</dbReference>
<dbReference type="GO" id="GO:0046872">
    <property type="term" value="F:metal ion binding"/>
    <property type="evidence" value="ECO:0007669"/>
    <property type="project" value="UniProtKB-KW"/>
</dbReference>